<sequence length="189" mass="21672">MEDETRIVLKLIAGLLDYPGSESFAARLRARQEVAEEVSSEIGRIMWQFQHCDRVELEQLYVETFDFNPKAALYVTAHELADSRDRGEALIELTNLYHEAGYEVPDDQLADYLPLLLELTAVRPDLVPQAVTERIGRVAYNIAQFLDDEHPYQSIFMVLYKTLGVSGEGRMTAEERPDLADLPYPMEYR</sequence>
<keyword evidence="1" id="KW-0534">Nitrate assimilation</keyword>
<dbReference type="GO" id="GO:0051131">
    <property type="term" value="P:chaperone-mediated protein complex assembly"/>
    <property type="evidence" value="ECO:0007669"/>
    <property type="project" value="InterPro"/>
</dbReference>
<dbReference type="EMBL" id="PXYV01000085">
    <property type="protein sequence ID" value="PSR20121.1"/>
    <property type="molecule type" value="Genomic_DNA"/>
</dbReference>
<dbReference type="InterPro" id="IPR003765">
    <property type="entry name" value="NO3_reductase_chaperone_NarJ"/>
</dbReference>
<dbReference type="Pfam" id="PF02613">
    <property type="entry name" value="Nitrate_red_del"/>
    <property type="match status" value="1"/>
</dbReference>
<dbReference type="SUPFAM" id="SSF89155">
    <property type="entry name" value="TorD-like"/>
    <property type="match status" value="1"/>
</dbReference>
<proteinExistence type="predicted"/>
<dbReference type="PANTHER" id="PTHR43680">
    <property type="entry name" value="NITRATE REDUCTASE MOLYBDENUM COFACTOR ASSEMBLY CHAPERONE"/>
    <property type="match status" value="1"/>
</dbReference>
<dbReference type="GO" id="GO:0051082">
    <property type="term" value="F:unfolded protein binding"/>
    <property type="evidence" value="ECO:0007669"/>
    <property type="project" value="InterPro"/>
</dbReference>
<evidence type="ECO:0000256" key="1">
    <source>
        <dbReference type="ARBA" id="ARBA00023063"/>
    </source>
</evidence>
<dbReference type="InterPro" id="IPR036411">
    <property type="entry name" value="TorD-like_sf"/>
</dbReference>
<gene>
    <name evidence="2" type="primary">narJ</name>
    <name evidence="2" type="ORF">C7B45_16480</name>
</gene>
<dbReference type="NCBIfam" id="TIGR00684">
    <property type="entry name" value="narJ"/>
    <property type="match status" value="1"/>
</dbReference>
<dbReference type="Proteomes" id="UP000241848">
    <property type="component" value="Unassembled WGS sequence"/>
</dbReference>
<reference evidence="2 3" key="1">
    <citation type="journal article" date="2014" name="BMC Genomics">
        <title>Comparison of environmental and isolate Sulfobacillus genomes reveals diverse carbon, sulfur, nitrogen, and hydrogen metabolisms.</title>
        <authorList>
            <person name="Justice N.B."/>
            <person name="Norman A."/>
            <person name="Brown C.T."/>
            <person name="Singh A."/>
            <person name="Thomas B.C."/>
            <person name="Banfield J.F."/>
        </authorList>
    </citation>
    <scope>NUCLEOTIDE SEQUENCE [LARGE SCALE GENOMIC DNA]</scope>
    <source>
        <strain evidence="2">AMDSBA3</strain>
    </source>
</reference>
<evidence type="ECO:0000313" key="3">
    <source>
        <dbReference type="Proteomes" id="UP000241848"/>
    </source>
</evidence>
<dbReference type="GO" id="GO:0016530">
    <property type="term" value="F:metallochaperone activity"/>
    <property type="evidence" value="ECO:0007669"/>
    <property type="project" value="TreeGrafter"/>
</dbReference>
<name>A0A2T2WD07_9FIRM</name>
<dbReference type="Gene3D" id="1.10.3480.10">
    <property type="entry name" value="TorD-like"/>
    <property type="match status" value="1"/>
</dbReference>
<protein>
    <submittedName>
        <fullName evidence="2">Nitrate reductase molybdenum cofactor assembly chaperone</fullName>
    </submittedName>
</protein>
<comment type="caution">
    <text evidence="2">The sequence shown here is derived from an EMBL/GenBank/DDBJ whole genome shotgun (WGS) entry which is preliminary data.</text>
</comment>
<dbReference type="AlphaFoldDB" id="A0A2T2WD07"/>
<organism evidence="2 3">
    <name type="scientific">Sulfobacillus acidophilus</name>
    <dbReference type="NCBI Taxonomy" id="53633"/>
    <lineage>
        <taxon>Bacteria</taxon>
        <taxon>Bacillati</taxon>
        <taxon>Bacillota</taxon>
        <taxon>Clostridia</taxon>
        <taxon>Eubacteriales</taxon>
        <taxon>Clostridiales Family XVII. Incertae Sedis</taxon>
        <taxon>Sulfobacillus</taxon>
    </lineage>
</organism>
<dbReference type="PANTHER" id="PTHR43680:SF2">
    <property type="entry name" value="NITRATE REDUCTASE MOLYBDENUM COFACTOR ASSEMBLY CHAPERONE NARJ"/>
    <property type="match status" value="1"/>
</dbReference>
<accession>A0A2T2WD07</accession>
<dbReference type="InterPro" id="IPR020945">
    <property type="entry name" value="DMSO/NO3_reduct_chaperone"/>
</dbReference>
<evidence type="ECO:0000313" key="2">
    <source>
        <dbReference type="EMBL" id="PSR20121.1"/>
    </source>
</evidence>
<dbReference type="GO" id="GO:0042128">
    <property type="term" value="P:nitrate assimilation"/>
    <property type="evidence" value="ECO:0007669"/>
    <property type="project" value="UniProtKB-KW"/>
</dbReference>